<protein>
    <recommendedName>
        <fullName evidence="4">BHLH domain-containing protein</fullName>
    </recommendedName>
</protein>
<evidence type="ECO:0000256" key="1">
    <source>
        <dbReference type="SAM" id="MobiDB-lite"/>
    </source>
</evidence>
<organism evidence="2 3">
    <name type="scientific">Caenorhabditis nigoni</name>
    <dbReference type="NCBI Taxonomy" id="1611254"/>
    <lineage>
        <taxon>Eukaryota</taxon>
        <taxon>Metazoa</taxon>
        <taxon>Ecdysozoa</taxon>
        <taxon>Nematoda</taxon>
        <taxon>Chromadorea</taxon>
        <taxon>Rhabditida</taxon>
        <taxon>Rhabditina</taxon>
        <taxon>Rhabditomorpha</taxon>
        <taxon>Rhabditoidea</taxon>
        <taxon>Rhabditidae</taxon>
        <taxon>Peloderinae</taxon>
        <taxon>Caenorhabditis</taxon>
    </lineage>
</organism>
<accession>A0A2G5T125</accession>
<dbReference type="EMBL" id="PDUG01000006">
    <property type="protein sequence ID" value="PIC21094.1"/>
    <property type="molecule type" value="Genomic_DNA"/>
</dbReference>
<keyword evidence="3" id="KW-1185">Reference proteome</keyword>
<comment type="caution">
    <text evidence="2">The sequence shown here is derived from an EMBL/GenBank/DDBJ whole genome shotgun (WGS) entry which is preliminary data.</text>
</comment>
<dbReference type="InterPro" id="IPR036638">
    <property type="entry name" value="HLH_DNA-bd_sf"/>
</dbReference>
<evidence type="ECO:0000313" key="3">
    <source>
        <dbReference type="Proteomes" id="UP000230233"/>
    </source>
</evidence>
<dbReference type="GO" id="GO:0046983">
    <property type="term" value="F:protein dimerization activity"/>
    <property type="evidence" value="ECO:0007669"/>
    <property type="project" value="InterPro"/>
</dbReference>
<sequence length="163" mass="19055">MMLNEREDTKVQPMTDGPQKIKKEPIYIKMEMMDNQEQAEYGNMELHDETSEPERFFREQLPNPTGAKLSKLETLKLANAYLESLKMMLNEREDTMVQPMATGPKRIKMSEWIAQPVVVKQENVKSIKMEILDYQEQAEYGHIELHGEKKRFFKDLSRGAGET</sequence>
<reference evidence="3" key="1">
    <citation type="submission" date="2017-10" db="EMBL/GenBank/DDBJ databases">
        <title>Rapid genome shrinkage in a self-fertile nematode reveals novel sperm competition proteins.</title>
        <authorList>
            <person name="Yin D."/>
            <person name="Schwarz E.M."/>
            <person name="Thomas C.G."/>
            <person name="Felde R.L."/>
            <person name="Korf I.F."/>
            <person name="Cutter A.D."/>
            <person name="Schartner C.M."/>
            <person name="Ralston E.J."/>
            <person name="Meyer B.J."/>
            <person name="Haag E.S."/>
        </authorList>
    </citation>
    <scope>NUCLEOTIDE SEQUENCE [LARGE SCALE GENOMIC DNA]</scope>
    <source>
        <strain evidence="3">JU1422</strain>
    </source>
</reference>
<name>A0A2G5T125_9PELO</name>
<gene>
    <name evidence="2" type="primary">Cnig_chr_X.g26062</name>
    <name evidence="2" type="ORF">B9Z55_026062</name>
</gene>
<evidence type="ECO:0008006" key="4">
    <source>
        <dbReference type="Google" id="ProtNLM"/>
    </source>
</evidence>
<evidence type="ECO:0000313" key="2">
    <source>
        <dbReference type="EMBL" id="PIC21094.1"/>
    </source>
</evidence>
<proteinExistence type="predicted"/>
<feature type="compositionally biased region" description="Basic and acidic residues" evidence="1">
    <location>
        <begin position="1"/>
        <end position="10"/>
    </location>
</feature>
<dbReference type="STRING" id="1611254.A0A2G5T125"/>
<dbReference type="Proteomes" id="UP000230233">
    <property type="component" value="Chromosome X"/>
</dbReference>
<dbReference type="SUPFAM" id="SSF47459">
    <property type="entry name" value="HLH, helix-loop-helix DNA-binding domain"/>
    <property type="match status" value="1"/>
</dbReference>
<dbReference type="Gene3D" id="4.10.280.10">
    <property type="entry name" value="Helix-loop-helix DNA-binding domain"/>
    <property type="match status" value="1"/>
</dbReference>
<dbReference type="AlphaFoldDB" id="A0A2G5T125"/>
<feature type="region of interest" description="Disordered" evidence="1">
    <location>
        <begin position="1"/>
        <end position="22"/>
    </location>
</feature>